<dbReference type="Gene3D" id="2.170.270.10">
    <property type="entry name" value="SET domain"/>
    <property type="match status" value="1"/>
</dbReference>
<protein>
    <recommendedName>
        <fullName evidence="1">SET domain-containing protein</fullName>
    </recommendedName>
</protein>
<dbReference type="SUPFAM" id="SSF82199">
    <property type="entry name" value="SET domain"/>
    <property type="match status" value="1"/>
</dbReference>
<gene>
    <name evidence="2" type="ORF">E4U60_000945</name>
</gene>
<accession>A0A9P7MDM6</accession>
<organism evidence="2 3">
    <name type="scientific">Claviceps pazoutovae</name>
    <dbReference type="NCBI Taxonomy" id="1649127"/>
    <lineage>
        <taxon>Eukaryota</taxon>
        <taxon>Fungi</taxon>
        <taxon>Dikarya</taxon>
        <taxon>Ascomycota</taxon>
        <taxon>Pezizomycotina</taxon>
        <taxon>Sordariomycetes</taxon>
        <taxon>Hypocreomycetidae</taxon>
        <taxon>Hypocreales</taxon>
        <taxon>Clavicipitaceae</taxon>
        <taxon>Claviceps</taxon>
    </lineage>
</organism>
<dbReference type="PANTHER" id="PTHR47332:SF4">
    <property type="entry name" value="SET DOMAIN-CONTAINING PROTEIN 5"/>
    <property type="match status" value="1"/>
</dbReference>
<dbReference type="EMBL" id="SRPO01000134">
    <property type="protein sequence ID" value="KAG5939286.1"/>
    <property type="molecule type" value="Genomic_DNA"/>
</dbReference>
<reference evidence="2 3" key="1">
    <citation type="journal article" date="2020" name="bioRxiv">
        <title>Whole genome comparisons of ergot fungi reveals the divergence and evolution of species within the genus Claviceps are the result of varying mechanisms driving genome evolution and host range expansion.</title>
        <authorList>
            <person name="Wyka S.A."/>
            <person name="Mondo S.J."/>
            <person name="Liu M."/>
            <person name="Dettman J."/>
            <person name="Nalam V."/>
            <person name="Broders K.D."/>
        </authorList>
    </citation>
    <scope>NUCLEOTIDE SEQUENCE [LARGE SCALE GENOMIC DNA]</scope>
    <source>
        <strain evidence="2 3">CCC 1485</strain>
    </source>
</reference>
<proteinExistence type="predicted"/>
<dbReference type="InterPro" id="IPR046341">
    <property type="entry name" value="SET_dom_sf"/>
</dbReference>
<dbReference type="Proteomes" id="UP000706124">
    <property type="component" value="Unassembled WGS sequence"/>
</dbReference>
<dbReference type="AlphaFoldDB" id="A0A9P7MDM6"/>
<dbReference type="Pfam" id="PF00856">
    <property type="entry name" value="SET"/>
    <property type="match status" value="1"/>
</dbReference>
<sequence length="273" mass="30719">MSKPSRKADEQEELEKMAAMMRIEIPIDLGLVMGFDRTKLRLLFSTSSALHEEPLYEIKELPGNRKGLVALSHIPKGTRLVDVEPLITLTGELGDDEIVKQLHKLLKEKTIQSLHPYNRVPRESSVFSAIVKTNVLPGGEEGADNFIGLVYHTISHTNNGCRPNCQRNYNNKKRHEYTHAIRDVSAGEEIVLSDKTESTYAERRSCLKKKFGSDCFCAFCSLPAADRRASDRRRGRMQELDAQIAAPLLIKSNSGNSLALCHQYLKLLDVEFP</sequence>
<name>A0A9P7MDM6_9HYPO</name>
<dbReference type="PANTHER" id="PTHR47332">
    <property type="entry name" value="SET DOMAIN-CONTAINING PROTEIN 5"/>
    <property type="match status" value="1"/>
</dbReference>
<evidence type="ECO:0000313" key="2">
    <source>
        <dbReference type="EMBL" id="KAG5939286.1"/>
    </source>
</evidence>
<evidence type="ECO:0000313" key="3">
    <source>
        <dbReference type="Proteomes" id="UP000706124"/>
    </source>
</evidence>
<keyword evidence="3" id="KW-1185">Reference proteome</keyword>
<comment type="caution">
    <text evidence="2">The sequence shown here is derived from an EMBL/GenBank/DDBJ whole genome shotgun (WGS) entry which is preliminary data.</text>
</comment>
<feature type="domain" description="SET" evidence="1">
    <location>
        <begin position="66"/>
        <end position="192"/>
    </location>
</feature>
<evidence type="ECO:0000259" key="1">
    <source>
        <dbReference type="Pfam" id="PF00856"/>
    </source>
</evidence>
<dbReference type="OrthoDB" id="265717at2759"/>
<dbReference type="InterPro" id="IPR001214">
    <property type="entry name" value="SET_dom"/>
</dbReference>
<dbReference type="InterPro" id="IPR053185">
    <property type="entry name" value="SET_domain_protein"/>
</dbReference>